<protein>
    <submittedName>
        <fullName evidence="1">Nucleophile aminohydrolase</fullName>
    </submittedName>
</protein>
<evidence type="ECO:0000313" key="1">
    <source>
        <dbReference type="EMBL" id="KAL2811142.1"/>
    </source>
</evidence>
<dbReference type="PRINTS" id="PR01210">
    <property type="entry name" value="GGTRANSPTASE"/>
</dbReference>
<sequence>MPLNSRAVYSRQNPDFAPFASRRSTVHSTNGIVTCTQPLAAAAGQKILNAGGNAADAAVAVAAALNVTEPSSTGIGGDMFCLYYHAETKKIHSLNGSGRYPANVTLDKIRADLKAGPNDSGGIPMDSALAVTVPGAAAGWVDTVEKFGSGKVTLEQILAPAIELAEEGFPVSELSGYFWHEGDSLLRKASPNFREIFKKDPNAVDGARPPLAGEIMKNPTMAQTFRALAAEGKKGFYEGRVAEEIVKVIQDLGGYMTLDDLKHHAETGTQETEAISLKFTGQGITEKQAAGTDGGAPNQGVEIWEHPPNGQGIVALIALGILQELEKTGKIPSFTEEQHNSAEYLHAIIESLRIAFADASWWVTDPDVETVPTKDLLSPSYLAERAKLFDPTKASDILDHGSPAHNHCDTVYFAVTDKHGNGISFINSNYAGFGSGIIPRGCGFTLQNRGANFSLAKDHPNVLAPRKRPYHTIIPAMITNVSDGSLHSVYGVMGGFMQPQGHVQVLLNMLAFNYHPQAALDSPRVCIAAGNAELGKALDRTVYVEEGVSEGAVEGLKKLGHKVKVLKGWERGMFGRGQIIRVHYDEGKLIYSAGSDLRGDGMAIPII</sequence>
<dbReference type="InterPro" id="IPR052896">
    <property type="entry name" value="GGT-like_enzyme"/>
</dbReference>
<reference evidence="1 2" key="1">
    <citation type="submission" date="2024-07" db="EMBL/GenBank/DDBJ databases">
        <title>Section-level genome sequencing and comparative genomics of Aspergillus sections Usti and Cavernicolus.</title>
        <authorList>
            <consortium name="Lawrence Berkeley National Laboratory"/>
            <person name="Nybo J.L."/>
            <person name="Vesth T.C."/>
            <person name="Theobald S."/>
            <person name="Frisvad J.C."/>
            <person name="Larsen T.O."/>
            <person name="Kjaerboelling I."/>
            <person name="Rothschild-Mancinelli K."/>
            <person name="Lyhne E.K."/>
            <person name="Kogle M.E."/>
            <person name="Barry K."/>
            <person name="Clum A."/>
            <person name="Na H."/>
            <person name="Ledsgaard L."/>
            <person name="Lin J."/>
            <person name="Lipzen A."/>
            <person name="Kuo A."/>
            <person name="Riley R."/>
            <person name="Mondo S."/>
            <person name="Labutti K."/>
            <person name="Haridas S."/>
            <person name="Pangalinan J."/>
            <person name="Salamov A.A."/>
            <person name="Simmons B.A."/>
            <person name="Magnuson J.K."/>
            <person name="Chen J."/>
            <person name="Drula E."/>
            <person name="Henrissat B."/>
            <person name="Wiebenga A."/>
            <person name="Lubbers R.J."/>
            <person name="Gomes A.C."/>
            <person name="Makela M.R."/>
            <person name="Stajich J."/>
            <person name="Grigoriev I.V."/>
            <person name="Mortensen U.H."/>
            <person name="De Vries R.P."/>
            <person name="Baker S.E."/>
            <person name="Andersen M.R."/>
        </authorList>
    </citation>
    <scope>NUCLEOTIDE SEQUENCE [LARGE SCALE GENOMIC DNA]</scope>
    <source>
        <strain evidence="1 2">CBS 588.65</strain>
    </source>
</reference>
<gene>
    <name evidence="1" type="ORF">BJX63DRAFT_400143</name>
</gene>
<keyword evidence="2" id="KW-1185">Reference proteome</keyword>
<dbReference type="PANTHER" id="PTHR43881:SF1">
    <property type="entry name" value="GAMMA-GLUTAMYLTRANSPEPTIDASE (AFU_ORTHOLOGUE AFUA_4G13580)"/>
    <property type="match status" value="1"/>
</dbReference>
<dbReference type="SUPFAM" id="SSF56235">
    <property type="entry name" value="N-terminal nucleophile aminohydrolases (Ntn hydrolases)"/>
    <property type="match status" value="1"/>
</dbReference>
<dbReference type="Gene3D" id="1.10.246.130">
    <property type="match status" value="1"/>
</dbReference>
<comment type="caution">
    <text evidence="1">The sequence shown here is derived from an EMBL/GenBank/DDBJ whole genome shotgun (WGS) entry which is preliminary data.</text>
</comment>
<accession>A0ABR4H6W1</accession>
<dbReference type="PANTHER" id="PTHR43881">
    <property type="entry name" value="GAMMA-GLUTAMYLTRANSPEPTIDASE (AFU_ORTHOLOGUE AFUA_4G13580)"/>
    <property type="match status" value="1"/>
</dbReference>
<dbReference type="Pfam" id="PF01019">
    <property type="entry name" value="G_glu_transpept"/>
    <property type="match status" value="1"/>
</dbReference>
<dbReference type="Proteomes" id="UP001610334">
    <property type="component" value="Unassembled WGS sequence"/>
</dbReference>
<evidence type="ECO:0000313" key="2">
    <source>
        <dbReference type="Proteomes" id="UP001610334"/>
    </source>
</evidence>
<dbReference type="InterPro" id="IPR029055">
    <property type="entry name" value="Ntn_hydrolases_N"/>
</dbReference>
<name>A0ABR4H6W1_9EURO</name>
<dbReference type="EMBL" id="JBFXLT010000062">
    <property type="protein sequence ID" value="KAL2811142.1"/>
    <property type="molecule type" value="Genomic_DNA"/>
</dbReference>
<dbReference type="InterPro" id="IPR043138">
    <property type="entry name" value="GGT_lsub"/>
</dbReference>
<dbReference type="Gene3D" id="3.60.20.40">
    <property type="match status" value="1"/>
</dbReference>
<organism evidence="1 2">
    <name type="scientific">Aspergillus granulosus</name>
    <dbReference type="NCBI Taxonomy" id="176169"/>
    <lineage>
        <taxon>Eukaryota</taxon>
        <taxon>Fungi</taxon>
        <taxon>Dikarya</taxon>
        <taxon>Ascomycota</taxon>
        <taxon>Pezizomycotina</taxon>
        <taxon>Eurotiomycetes</taxon>
        <taxon>Eurotiomycetidae</taxon>
        <taxon>Eurotiales</taxon>
        <taxon>Aspergillaceae</taxon>
        <taxon>Aspergillus</taxon>
        <taxon>Aspergillus subgen. Nidulantes</taxon>
    </lineage>
</organism>
<dbReference type="InterPro" id="IPR043137">
    <property type="entry name" value="GGT_ssub_C"/>
</dbReference>
<proteinExistence type="predicted"/>